<dbReference type="Gene3D" id="2.70.150.10">
    <property type="entry name" value="Calcium-transporting ATPase, cytoplasmic transduction domain A"/>
    <property type="match status" value="1"/>
</dbReference>
<dbReference type="GO" id="GO:0055070">
    <property type="term" value="P:copper ion homeostasis"/>
    <property type="evidence" value="ECO:0007669"/>
    <property type="project" value="TreeGrafter"/>
</dbReference>
<dbReference type="PROSITE" id="PS01229">
    <property type="entry name" value="COF_2"/>
    <property type="match status" value="1"/>
</dbReference>
<dbReference type="AlphaFoldDB" id="A0A7J5C289"/>
<dbReference type="PROSITE" id="PS50846">
    <property type="entry name" value="HMA_2"/>
    <property type="match status" value="1"/>
</dbReference>
<evidence type="ECO:0000256" key="5">
    <source>
        <dbReference type="ARBA" id="ARBA00022741"/>
    </source>
</evidence>
<dbReference type="PANTHER" id="PTHR43520:SF8">
    <property type="entry name" value="P-TYPE CU(+) TRANSPORTER"/>
    <property type="match status" value="1"/>
</dbReference>
<organism evidence="12 13">
    <name type="scientific">Pseudoclavibacter chungangensis</name>
    <dbReference type="NCBI Taxonomy" id="587635"/>
    <lineage>
        <taxon>Bacteria</taxon>
        <taxon>Bacillati</taxon>
        <taxon>Actinomycetota</taxon>
        <taxon>Actinomycetes</taxon>
        <taxon>Micrococcales</taxon>
        <taxon>Microbacteriaceae</taxon>
        <taxon>Pseudoclavibacter</taxon>
    </lineage>
</organism>
<dbReference type="GO" id="GO:0005507">
    <property type="term" value="F:copper ion binding"/>
    <property type="evidence" value="ECO:0007669"/>
    <property type="project" value="TreeGrafter"/>
</dbReference>
<dbReference type="SUPFAM" id="SSF56784">
    <property type="entry name" value="HAD-like"/>
    <property type="match status" value="1"/>
</dbReference>
<dbReference type="InterPro" id="IPR027256">
    <property type="entry name" value="P-typ_ATPase_IB"/>
</dbReference>
<dbReference type="Pfam" id="PF00122">
    <property type="entry name" value="E1-E2_ATPase"/>
    <property type="match status" value="1"/>
</dbReference>
<dbReference type="Gene3D" id="3.40.1110.10">
    <property type="entry name" value="Calcium-transporting ATPase, cytoplasmic domain N"/>
    <property type="match status" value="1"/>
</dbReference>
<dbReference type="PANTHER" id="PTHR43520">
    <property type="entry name" value="ATP7, ISOFORM B"/>
    <property type="match status" value="1"/>
</dbReference>
<evidence type="ECO:0000259" key="11">
    <source>
        <dbReference type="PROSITE" id="PS50846"/>
    </source>
</evidence>
<dbReference type="GO" id="GO:0043682">
    <property type="term" value="F:P-type divalent copper transporter activity"/>
    <property type="evidence" value="ECO:0007669"/>
    <property type="project" value="TreeGrafter"/>
</dbReference>
<keyword evidence="7" id="KW-1278">Translocase</keyword>
<sequence>MTCASCAARIEKRLDRLDGVDARVNYATERADVRAEAGALGLASDRELRDRLIAEVDAIGYGAREHVDATALAASEAAERAAEDAAARRRMRIRLIVSAALAAVVIVLAMVPAWQFPGWQWVSLVLAVPVATWGAWPFHRAALAGLRHGTATMDTLVSIGVTAAMLWSVYALVFGHAGMIGMTHGFEWRLEPGSGAGDVYFEVATGVTVFLLLGRSLESRAKREAGSALRALLDLGAKDVEVQESDGTTRRMPIDALRVGDRFVVRPGERIATDGSVVTGASAVDTAMLTGESVPVEVAAGDDVTGATVNTSGTLVVEATRVGADTRLAHMARLVEDAQSGKARVQRLADRISGVFVPIVLVVSVVTLVGWLVAGGGPEMAFTAAVTVLIIACPCALGLATPTAILVGTGRGAQLGILIGGPEALERSRGIDTIVLDKTGTVTSGVMRVRGTALVSPSSGDEADADVGVLARALRLAATVEARSEHPVARAIVDAATTDGGLGEVSDFRNEPGFGVRGTVDGVDVLVGRPDDEFEATGEAARLLAEDVTAVLVTLDGTPTAIVTVADEVKPTSAEAVRRLRRLGLDPILLTGDRAAAAERVAREVGIDDVVSGVLPEGKVAEIERLQRRGRRVAMVGDGVNDAPALAVADLGIAMGTGTDAAMEASDLTLVRGDLGAAADAIQLSRATYRTIVGNLFWAFGYNTAAIPLAAFGMLNPMLAGAAMAFSSLFVVGNSLRLRAFRPGR</sequence>
<feature type="domain" description="HMA" evidence="11">
    <location>
        <begin position="1"/>
        <end position="64"/>
    </location>
</feature>
<dbReference type="PRINTS" id="PR00120">
    <property type="entry name" value="HATPASE"/>
</dbReference>
<evidence type="ECO:0000256" key="4">
    <source>
        <dbReference type="ARBA" id="ARBA00022723"/>
    </source>
</evidence>
<dbReference type="InterPro" id="IPR023298">
    <property type="entry name" value="ATPase_P-typ_TM_dom_sf"/>
</dbReference>
<dbReference type="InterPro" id="IPR023214">
    <property type="entry name" value="HAD_sf"/>
</dbReference>
<dbReference type="SUPFAM" id="SSF81653">
    <property type="entry name" value="Calcium ATPase, transduction domain A"/>
    <property type="match status" value="1"/>
</dbReference>
<dbReference type="NCBIfam" id="TIGR01512">
    <property type="entry name" value="ATPase-IB2_Cd"/>
    <property type="match status" value="1"/>
</dbReference>
<evidence type="ECO:0000256" key="6">
    <source>
        <dbReference type="ARBA" id="ARBA00022840"/>
    </source>
</evidence>
<dbReference type="InterPro" id="IPR036412">
    <property type="entry name" value="HAD-like_sf"/>
</dbReference>
<dbReference type="EMBL" id="WBJZ01000001">
    <property type="protein sequence ID" value="KAB1662625.1"/>
    <property type="molecule type" value="Genomic_DNA"/>
</dbReference>
<evidence type="ECO:0000313" key="13">
    <source>
        <dbReference type="Proteomes" id="UP000467240"/>
    </source>
</evidence>
<feature type="transmembrane region" description="Helical" evidence="10">
    <location>
        <begin position="95"/>
        <end position="113"/>
    </location>
</feature>
<evidence type="ECO:0000256" key="7">
    <source>
        <dbReference type="ARBA" id="ARBA00022967"/>
    </source>
</evidence>
<dbReference type="PROSITE" id="PS00154">
    <property type="entry name" value="ATPASE_E1_E2"/>
    <property type="match status" value="1"/>
</dbReference>
<dbReference type="GO" id="GO:0005886">
    <property type="term" value="C:plasma membrane"/>
    <property type="evidence" value="ECO:0007669"/>
    <property type="project" value="UniProtKB-SubCell"/>
</dbReference>
<feature type="transmembrane region" description="Helical" evidence="10">
    <location>
        <begin position="692"/>
        <end position="712"/>
    </location>
</feature>
<dbReference type="Gene3D" id="3.30.70.100">
    <property type="match status" value="1"/>
</dbReference>
<dbReference type="NCBIfam" id="TIGR01511">
    <property type="entry name" value="ATPase-IB1_Cu"/>
    <property type="match status" value="1"/>
</dbReference>
<accession>A0A7J5C289</accession>
<dbReference type="Gene3D" id="3.40.50.1000">
    <property type="entry name" value="HAD superfamily/HAD-like"/>
    <property type="match status" value="1"/>
</dbReference>
<feature type="transmembrane region" description="Helical" evidence="10">
    <location>
        <begin position="199"/>
        <end position="217"/>
    </location>
</feature>
<dbReference type="FunFam" id="2.70.150.10:FF:000002">
    <property type="entry name" value="Copper-transporting ATPase 1, putative"/>
    <property type="match status" value="1"/>
</dbReference>
<dbReference type="Pfam" id="PF00702">
    <property type="entry name" value="Hydrolase"/>
    <property type="match status" value="1"/>
</dbReference>
<keyword evidence="4 10" id="KW-0479">Metal-binding</keyword>
<dbReference type="InterPro" id="IPR023299">
    <property type="entry name" value="ATPase_P-typ_cyto_dom_N"/>
</dbReference>
<keyword evidence="3 10" id="KW-0812">Transmembrane</keyword>
<evidence type="ECO:0000256" key="9">
    <source>
        <dbReference type="ARBA" id="ARBA00023136"/>
    </source>
</evidence>
<keyword evidence="9 10" id="KW-0472">Membrane</keyword>
<dbReference type="InterPro" id="IPR006121">
    <property type="entry name" value="HMA_dom"/>
</dbReference>
<dbReference type="InterPro" id="IPR018303">
    <property type="entry name" value="ATPase_P-typ_P_site"/>
</dbReference>
<dbReference type="SUPFAM" id="SSF81665">
    <property type="entry name" value="Calcium ATPase, transmembrane domain M"/>
    <property type="match status" value="1"/>
</dbReference>
<feature type="transmembrane region" description="Helical" evidence="10">
    <location>
        <begin position="156"/>
        <end position="179"/>
    </location>
</feature>
<evidence type="ECO:0000256" key="3">
    <source>
        <dbReference type="ARBA" id="ARBA00022692"/>
    </source>
</evidence>
<keyword evidence="6 10" id="KW-0067">ATP-binding</keyword>
<dbReference type="SUPFAM" id="SSF55008">
    <property type="entry name" value="HMA, heavy metal-associated domain"/>
    <property type="match status" value="1"/>
</dbReference>
<evidence type="ECO:0000256" key="10">
    <source>
        <dbReference type="RuleBase" id="RU362081"/>
    </source>
</evidence>
<gene>
    <name evidence="12" type="primary">cadA</name>
    <name evidence="12" type="ORF">F8O01_00355</name>
</gene>
<dbReference type="OrthoDB" id="7059309at2"/>
<dbReference type="Pfam" id="PF00403">
    <property type="entry name" value="HMA"/>
    <property type="match status" value="1"/>
</dbReference>
<dbReference type="CDD" id="cd00371">
    <property type="entry name" value="HMA"/>
    <property type="match status" value="1"/>
</dbReference>
<comment type="subcellular location">
    <subcellularLocation>
        <location evidence="1">Cell membrane</location>
        <topology evidence="1">Multi-pass membrane protein</topology>
    </subcellularLocation>
</comment>
<dbReference type="GO" id="GO:0005524">
    <property type="term" value="F:ATP binding"/>
    <property type="evidence" value="ECO:0007669"/>
    <property type="project" value="UniProtKB-UniRule"/>
</dbReference>
<dbReference type="InterPro" id="IPR008250">
    <property type="entry name" value="ATPase_P-typ_transduc_dom_A_sf"/>
</dbReference>
<feature type="transmembrane region" description="Helical" evidence="10">
    <location>
        <begin position="718"/>
        <end position="736"/>
    </location>
</feature>
<comment type="caution">
    <text evidence="12">The sequence shown here is derived from an EMBL/GenBank/DDBJ whole genome shotgun (WGS) entry which is preliminary data.</text>
</comment>
<dbReference type="CDD" id="cd02094">
    <property type="entry name" value="P-type_ATPase_Cu-like"/>
    <property type="match status" value="1"/>
</dbReference>
<keyword evidence="12" id="KW-0378">Hydrolase</keyword>
<keyword evidence="5 10" id="KW-0547">Nucleotide-binding</keyword>
<comment type="similarity">
    <text evidence="2 10">Belongs to the cation transport ATPase (P-type) (TC 3.A.3) family. Type IB subfamily.</text>
</comment>
<evidence type="ECO:0000256" key="2">
    <source>
        <dbReference type="ARBA" id="ARBA00006024"/>
    </source>
</evidence>
<evidence type="ECO:0000256" key="1">
    <source>
        <dbReference type="ARBA" id="ARBA00004651"/>
    </source>
</evidence>
<feature type="transmembrane region" description="Helical" evidence="10">
    <location>
        <begin position="380"/>
        <end position="407"/>
    </location>
</feature>
<dbReference type="PRINTS" id="PR00119">
    <property type="entry name" value="CATATPASE"/>
</dbReference>
<dbReference type="NCBIfam" id="TIGR01525">
    <property type="entry name" value="ATPase-IB_hvy"/>
    <property type="match status" value="1"/>
</dbReference>
<proteinExistence type="inferred from homology"/>
<keyword evidence="8 10" id="KW-1133">Transmembrane helix</keyword>
<evidence type="ECO:0000256" key="8">
    <source>
        <dbReference type="ARBA" id="ARBA00022989"/>
    </source>
</evidence>
<dbReference type="InterPro" id="IPR001757">
    <property type="entry name" value="P_typ_ATPase"/>
</dbReference>
<name>A0A7J5C289_9MICO</name>
<keyword evidence="13" id="KW-1185">Reference proteome</keyword>
<dbReference type="EC" id="3.6.3.3" evidence="12"/>
<keyword evidence="10" id="KW-1003">Cell membrane</keyword>
<dbReference type="InterPro" id="IPR059000">
    <property type="entry name" value="ATPase_P-type_domA"/>
</dbReference>
<reference evidence="12 13" key="1">
    <citation type="submission" date="2019-09" db="EMBL/GenBank/DDBJ databases">
        <title>Phylogeny of genus Pseudoclavibacter and closely related genus.</title>
        <authorList>
            <person name="Li Y."/>
        </authorList>
    </citation>
    <scope>NUCLEOTIDE SEQUENCE [LARGE SCALE GENOMIC DNA]</scope>
    <source>
        <strain evidence="12 13">DSM 23821</strain>
    </source>
</reference>
<protein>
    <submittedName>
        <fullName evidence="12">Cadmium-translocating P-type ATPase</fullName>
        <ecNumber evidence="12">3.6.3.3</ecNumber>
    </submittedName>
</protein>
<dbReference type="Proteomes" id="UP000467240">
    <property type="component" value="Unassembled WGS sequence"/>
</dbReference>
<feature type="transmembrane region" description="Helical" evidence="10">
    <location>
        <begin position="119"/>
        <end position="136"/>
    </location>
</feature>
<dbReference type="NCBIfam" id="TIGR01494">
    <property type="entry name" value="ATPase_P-type"/>
    <property type="match status" value="2"/>
</dbReference>
<dbReference type="GO" id="GO:0016887">
    <property type="term" value="F:ATP hydrolysis activity"/>
    <property type="evidence" value="ECO:0007669"/>
    <property type="project" value="InterPro"/>
</dbReference>
<evidence type="ECO:0000313" key="12">
    <source>
        <dbReference type="EMBL" id="KAB1662625.1"/>
    </source>
</evidence>
<feature type="transmembrane region" description="Helical" evidence="10">
    <location>
        <begin position="352"/>
        <end position="374"/>
    </location>
</feature>
<dbReference type="InterPro" id="IPR036163">
    <property type="entry name" value="HMA_dom_sf"/>
</dbReference>